<evidence type="ECO:0000256" key="4">
    <source>
        <dbReference type="ARBA" id="ARBA00023128"/>
    </source>
</evidence>
<comment type="subcellular location">
    <subcellularLocation>
        <location evidence="7">Mitochondrion</location>
    </subcellularLocation>
    <subcellularLocation>
        <location evidence="7">Nucleus</location>
    </subcellularLocation>
</comment>
<dbReference type="InterPro" id="IPR002043">
    <property type="entry name" value="UDG_fam1"/>
</dbReference>
<comment type="function">
    <text evidence="7">Excises uracil residues from the DNA which can arise as a result of misincorporation of dUMP residues by DNA polymerase or due to deamination of cytosine.</text>
</comment>
<keyword evidence="4 7" id="KW-0496">Mitochondrion</keyword>
<evidence type="ECO:0000259" key="10">
    <source>
        <dbReference type="SMART" id="SM00986"/>
    </source>
</evidence>
<dbReference type="NCBIfam" id="NF003592">
    <property type="entry name" value="PRK05254.1-5"/>
    <property type="match status" value="1"/>
</dbReference>
<evidence type="ECO:0000256" key="7">
    <source>
        <dbReference type="HAMAP-Rule" id="MF_03166"/>
    </source>
</evidence>
<dbReference type="NCBIfam" id="NF003588">
    <property type="entry name" value="PRK05254.1-1"/>
    <property type="match status" value="1"/>
</dbReference>
<comment type="caution">
    <text evidence="11">The sequence shown here is derived from an EMBL/GenBank/DDBJ whole genome shotgun (WGS) entry which is preliminary data.</text>
</comment>
<dbReference type="Gene3D" id="3.40.470.10">
    <property type="entry name" value="Uracil-DNA glycosylase-like domain"/>
    <property type="match status" value="1"/>
</dbReference>
<keyword evidence="12" id="KW-1185">Reference proteome</keyword>
<feature type="domain" description="Uracil-DNA glycosylase-like" evidence="10">
    <location>
        <begin position="122"/>
        <end position="286"/>
    </location>
</feature>
<dbReference type="GO" id="GO:0004844">
    <property type="term" value="F:uracil DNA N-glycosylase activity"/>
    <property type="evidence" value="ECO:0007669"/>
    <property type="project" value="UniProtKB-UniRule"/>
</dbReference>
<keyword evidence="6 7" id="KW-0539">Nucleus</keyword>
<feature type="region of interest" description="Disordered" evidence="9">
    <location>
        <begin position="1"/>
        <end position="26"/>
    </location>
</feature>
<evidence type="ECO:0000256" key="1">
    <source>
        <dbReference type="ARBA" id="ARBA00008184"/>
    </source>
</evidence>
<dbReference type="Proteomes" id="UP000034841">
    <property type="component" value="Unassembled WGS sequence"/>
</dbReference>
<dbReference type="SMART" id="SM00986">
    <property type="entry name" value="UDG"/>
    <property type="match status" value="1"/>
</dbReference>
<dbReference type="Pfam" id="PF03167">
    <property type="entry name" value="UDG"/>
    <property type="match status" value="1"/>
</dbReference>
<dbReference type="InterPro" id="IPR018085">
    <property type="entry name" value="Ura-DNA_Glyclase_AS"/>
</dbReference>
<proteinExistence type="inferred from homology"/>
<dbReference type="GO" id="GO:0097510">
    <property type="term" value="P:base-excision repair, AP site formation via deaminated base removal"/>
    <property type="evidence" value="ECO:0007669"/>
    <property type="project" value="TreeGrafter"/>
</dbReference>
<dbReference type="PANTHER" id="PTHR11264">
    <property type="entry name" value="URACIL-DNA GLYCOSYLASE"/>
    <property type="match status" value="1"/>
</dbReference>
<dbReference type="EMBL" id="LBBL01000012">
    <property type="protein sequence ID" value="KKF97216.1"/>
    <property type="molecule type" value="Genomic_DNA"/>
</dbReference>
<sequence>MSTLKRKATSALDGEESKKTKPNASITSFFNAKPASTSGASNASGSAPLPAFNKEKWVQSLTNEQRDLLRLEIETLHVSWLALLKDEIVTEEFLNLKRFLNREVANGRKVFPPREDIYSWSRYTPFNTVKVVILGQDPYHNVNQAHGLAFSVRPPTITPPSLRNMYVCLTNDYPDFVTPPKNNGLLTPWAERGVLMLNTCLTVRAHEANSHANRGWERFTQRVIDLVAQKRQRGVAFMAWGTPAGKRVVKVDQKRHLVLKAVHPSPLSAARGYFTCGHFRKANEWLVTRYGEGGEIDWSLVPSSKIAPPPPPAVTAPAATTAAARAETPTQKTGSQGSTSTAKDVGKDASEEAEKTAEEEQEKPSSPEVKIHEDERDDEAEPDAKSAEEPEKADSPAKAQESDKVDQA</sequence>
<feature type="compositionally biased region" description="Basic and acidic residues" evidence="9">
    <location>
        <begin position="382"/>
        <end position="408"/>
    </location>
</feature>
<dbReference type="SMART" id="SM00987">
    <property type="entry name" value="UreE_C"/>
    <property type="match status" value="1"/>
</dbReference>
<feature type="region of interest" description="Disordered" evidence="9">
    <location>
        <begin position="301"/>
        <end position="408"/>
    </location>
</feature>
<dbReference type="InterPro" id="IPR036895">
    <property type="entry name" value="Uracil-DNA_glycosylase-like_sf"/>
</dbReference>
<keyword evidence="2 7" id="KW-0227">DNA damage</keyword>
<dbReference type="AlphaFoldDB" id="A0A0F8B5A2"/>
<reference evidence="11 12" key="1">
    <citation type="submission" date="2015-04" db="EMBL/GenBank/DDBJ databases">
        <title>Genome sequence of Ceratocystis platani, a major pathogen of plane trees.</title>
        <authorList>
            <person name="Belbahri L."/>
        </authorList>
    </citation>
    <scope>NUCLEOTIDE SEQUENCE [LARGE SCALE GENOMIC DNA]</scope>
    <source>
        <strain evidence="11 12">CFO</strain>
    </source>
</reference>
<feature type="active site" description="Proton acceptor" evidence="7 8">
    <location>
        <position position="137"/>
    </location>
</feature>
<organism evidence="11 12">
    <name type="scientific">Ceratocystis fimbriata f. sp. platani</name>
    <dbReference type="NCBI Taxonomy" id="88771"/>
    <lineage>
        <taxon>Eukaryota</taxon>
        <taxon>Fungi</taxon>
        <taxon>Dikarya</taxon>
        <taxon>Ascomycota</taxon>
        <taxon>Pezizomycotina</taxon>
        <taxon>Sordariomycetes</taxon>
        <taxon>Hypocreomycetidae</taxon>
        <taxon>Microascales</taxon>
        <taxon>Ceratocystidaceae</taxon>
        <taxon>Ceratocystis</taxon>
    </lineage>
</organism>
<evidence type="ECO:0000256" key="5">
    <source>
        <dbReference type="ARBA" id="ARBA00023204"/>
    </source>
</evidence>
<accession>A0A0F8B5A2</accession>
<dbReference type="FunFam" id="3.40.470.10:FF:000007">
    <property type="entry name" value="Uracil-DNA glycosylase"/>
    <property type="match status" value="1"/>
</dbReference>
<keyword evidence="3 7" id="KW-0378">Hydrolase</keyword>
<comment type="similarity">
    <text evidence="1 7">Belongs to the uracil-DNA glycosylase (UDG) superfamily. UNG family.</text>
</comment>
<keyword evidence="5 7" id="KW-0234">DNA repair</keyword>
<dbReference type="GO" id="GO:0005634">
    <property type="term" value="C:nucleus"/>
    <property type="evidence" value="ECO:0007669"/>
    <property type="project" value="UniProtKB-SubCell"/>
</dbReference>
<keyword evidence="11" id="KW-0326">Glycosidase</keyword>
<dbReference type="OrthoDB" id="10031947at2759"/>
<dbReference type="CDD" id="cd10027">
    <property type="entry name" value="UDG-F1-like"/>
    <property type="match status" value="1"/>
</dbReference>
<dbReference type="InterPro" id="IPR005122">
    <property type="entry name" value="Uracil-DNA_glycosylase-like"/>
</dbReference>
<dbReference type="SUPFAM" id="SSF52141">
    <property type="entry name" value="Uracil-DNA glycosylase-like"/>
    <property type="match status" value="1"/>
</dbReference>
<evidence type="ECO:0000256" key="2">
    <source>
        <dbReference type="ARBA" id="ARBA00022763"/>
    </source>
</evidence>
<feature type="compositionally biased region" description="Low complexity" evidence="9">
    <location>
        <begin position="315"/>
        <end position="341"/>
    </location>
</feature>
<dbReference type="HAMAP" id="MF_00148">
    <property type="entry name" value="UDG"/>
    <property type="match status" value="1"/>
</dbReference>
<name>A0A0F8B5A2_CERFI</name>
<dbReference type="EC" id="3.2.2.27" evidence="7"/>
<evidence type="ECO:0000313" key="12">
    <source>
        <dbReference type="Proteomes" id="UP000034841"/>
    </source>
</evidence>
<evidence type="ECO:0000256" key="9">
    <source>
        <dbReference type="SAM" id="MobiDB-lite"/>
    </source>
</evidence>
<gene>
    <name evidence="11" type="primary">ung1</name>
    <name evidence="7" type="synonym">UNG1</name>
    <name evidence="11" type="ORF">CFO_g341</name>
</gene>
<protein>
    <recommendedName>
        <fullName evidence="7">Uracil-DNA glycosylase</fullName>
        <shortName evidence="7">UDG</shortName>
        <ecNumber evidence="7">3.2.2.27</ecNumber>
    </recommendedName>
</protein>
<dbReference type="NCBIfam" id="TIGR00628">
    <property type="entry name" value="ung"/>
    <property type="match status" value="1"/>
</dbReference>
<evidence type="ECO:0000256" key="8">
    <source>
        <dbReference type="PROSITE-ProRule" id="PRU10072"/>
    </source>
</evidence>
<evidence type="ECO:0000256" key="6">
    <source>
        <dbReference type="ARBA" id="ARBA00023242"/>
    </source>
</evidence>
<dbReference type="PROSITE" id="PS00130">
    <property type="entry name" value="U_DNA_GLYCOSYLASE"/>
    <property type="match status" value="1"/>
</dbReference>
<dbReference type="PANTHER" id="PTHR11264:SF0">
    <property type="entry name" value="URACIL-DNA GLYCOSYLASE"/>
    <property type="match status" value="1"/>
</dbReference>
<dbReference type="GO" id="GO:0005739">
    <property type="term" value="C:mitochondrion"/>
    <property type="evidence" value="ECO:0007669"/>
    <property type="project" value="UniProtKB-SubCell"/>
</dbReference>
<evidence type="ECO:0000256" key="3">
    <source>
        <dbReference type="ARBA" id="ARBA00022801"/>
    </source>
</evidence>
<feature type="compositionally biased region" description="Basic and acidic residues" evidence="9">
    <location>
        <begin position="344"/>
        <end position="374"/>
    </location>
</feature>
<evidence type="ECO:0000313" key="11">
    <source>
        <dbReference type="EMBL" id="KKF97216.1"/>
    </source>
</evidence>
<dbReference type="NCBIfam" id="NF003589">
    <property type="entry name" value="PRK05254.1-2"/>
    <property type="match status" value="1"/>
</dbReference>
<comment type="catalytic activity">
    <reaction evidence="7">
        <text>Hydrolyzes single-stranded DNA or mismatched double-stranded DNA and polynucleotides, releasing free uracil.</text>
        <dbReference type="EC" id="3.2.2.27"/>
    </reaction>
</comment>